<accession>A0A645ET88</accession>
<proteinExistence type="predicted"/>
<dbReference type="EMBL" id="VSSQ01050331">
    <property type="protein sequence ID" value="MPN04419.1"/>
    <property type="molecule type" value="Genomic_DNA"/>
</dbReference>
<reference evidence="1" key="1">
    <citation type="submission" date="2019-08" db="EMBL/GenBank/DDBJ databases">
        <authorList>
            <person name="Kucharzyk K."/>
            <person name="Murdoch R.W."/>
            <person name="Higgins S."/>
            <person name="Loffler F."/>
        </authorList>
    </citation>
    <scope>NUCLEOTIDE SEQUENCE</scope>
</reference>
<gene>
    <name evidence="1" type="ORF">SDC9_151657</name>
</gene>
<dbReference type="AlphaFoldDB" id="A0A645ET88"/>
<comment type="caution">
    <text evidence="1">The sequence shown here is derived from an EMBL/GenBank/DDBJ whole genome shotgun (WGS) entry which is preliminary data.</text>
</comment>
<name>A0A645ET88_9ZZZZ</name>
<protein>
    <submittedName>
        <fullName evidence="1">Uncharacterized protein</fullName>
    </submittedName>
</protein>
<sequence>MEMLGVKQGILLNLGVAYLQFMKEMDAQLLQ</sequence>
<organism evidence="1">
    <name type="scientific">bioreactor metagenome</name>
    <dbReference type="NCBI Taxonomy" id="1076179"/>
    <lineage>
        <taxon>unclassified sequences</taxon>
        <taxon>metagenomes</taxon>
        <taxon>ecological metagenomes</taxon>
    </lineage>
</organism>
<evidence type="ECO:0000313" key="1">
    <source>
        <dbReference type="EMBL" id="MPN04419.1"/>
    </source>
</evidence>